<feature type="region of interest" description="Disordered" evidence="1">
    <location>
        <begin position="941"/>
        <end position="962"/>
    </location>
</feature>
<evidence type="ECO:0000313" key="3">
    <source>
        <dbReference type="Proteomes" id="UP001324427"/>
    </source>
</evidence>
<dbReference type="SUPFAM" id="SSF48452">
    <property type="entry name" value="TPR-like"/>
    <property type="match status" value="2"/>
</dbReference>
<organism evidence="2 3">
    <name type="scientific">Oleoguttula mirabilis</name>
    <dbReference type="NCBI Taxonomy" id="1507867"/>
    <lineage>
        <taxon>Eukaryota</taxon>
        <taxon>Fungi</taxon>
        <taxon>Dikarya</taxon>
        <taxon>Ascomycota</taxon>
        <taxon>Pezizomycotina</taxon>
        <taxon>Dothideomycetes</taxon>
        <taxon>Dothideomycetidae</taxon>
        <taxon>Mycosphaerellales</taxon>
        <taxon>Teratosphaeriaceae</taxon>
        <taxon>Oleoguttula</taxon>
    </lineage>
</organism>
<dbReference type="Proteomes" id="UP001324427">
    <property type="component" value="Unassembled WGS sequence"/>
</dbReference>
<evidence type="ECO:0000313" key="2">
    <source>
        <dbReference type="EMBL" id="KAK4540863.1"/>
    </source>
</evidence>
<proteinExistence type="predicted"/>
<reference evidence="2 3" key="1">
    <citation type="submission" date="2021-11" db="EMBL/GenBank/DDBJ databases">
        <title>Black yeast isolated from Biological Soil Crust.</title>
        <authorList>
            <person name="Kurbessoian T."/>
        </authorList>
    </citation>
    <scope>NUCLEOTIDE SEQUENCE [LARGE SCALE GENOMIC DNA]</scope>
    <source>
        <strain evidence="2 3">CCFEE 5522</strain>
    </source>
</reference>
<dbReference type="EMBL" id="JAVFHQ010000060">
    <property type="protein sequence ID" value="KAK4540863.1"/>
    <property type="molecule type" value="Genomic_DNA"/>
</dbReference>
<feature type="compositionally biased region" description="Polar residues" evidence="1">
    <location>
        <begin position="56"/>
        <end position="66"/>
    </location>
</feature>
<dbReference type="InterPro" id="IPR039340">
    <property type="entry name" value="Tfc4/TFIIIC-102/Sfc4"/>
</dbReference>
<dbReference type="GO" id="GO:0000127">
    <property type="term" value="C:transcription factor TFIIIC complex"/>
    <property type="evidence" value="ECO:0007669"/>
    <property type="project" value="TreeGrafter"/>
</dbReference>
<gene>
    <name evidence="2" type="ORF">LTR36_008805</name>
</gene>
<protein>
    <recommendedName>
        <fullName evidence="4">TPR-like protein</fullName>
    </recommendedName>
</protein>
<dbReference type="SMART" id="SM00028">
    <property type="entry name" value="TPR"/>
    <property type="match status" value="5"/>
</dbReference>
<feature type="region of interest" description="Disordered" evidence="1">
    <location>
        <begin position="1"/>
        <end position="75"/>
    </location>
</feature>
<feature type="region of interest" description="Disordered" evidence="1">
    <location>
        <begin position="230"/>
        <end position="323"/>
    </location>
</feature>
<dbReference type="Gene3D" id="1.25.40.10">
    <property type="entry name" value="Tetratricopeptide repeat domain"/>
    <property type="match status" value="3"/>
</dbReference>
<feature type="compositionally biased region" description="Acidic residues" evidence="1">
    <location>
        <begin position="145"/>
        <end position="157"/>
    </location>
</feature>
<feature type="compositionally biased region" description="Acidic residues" evidence="1">
    <location>
        <begin position="943"/>
        <end position="952"/>
    </location>
</feature>
<dbReference type="InterPro" id="IPR019734">
    <property type="entry name" value="TPR_rpt"/>
</dbReference>
<dbReference type="InterPro" id="IPR011990">
    <property type="entry name" value="TPR-like_helical_dom_sf"/>
</dbReference>
<dbReference type="GO" id="GO:0006383">
    <property type="term" value="P:transcription by RNA polymerase III"/>
    <property type="evidence" value="ECO:0007669"/>
    <property type="project" value="InterPro"/>
</dbReference>
<dbReference type="PANTHER" id="PTHR23082">
    <property type="entry name" value="TRANSCRIPTION INITIATION FACTOR IIIC TFIIIC , POLYPEPTIDE 3-RELATED"/>
    <property type="match status" value="1"/>
</dbReference>
<sequence length="1291" mass="143298">MPMEDVYDSEGSDADAPTDSVDDEVDGEMPEVDPRLQANRAADMVGSPYRRPYAATSPSGTLTPGTASPHEAALGSPATGVAFSLYGNPYAPRQMAAQADLSVLELPPRLGHDIYEPTTTNGLAPFPPLPPNGDTHAASASPINGDEDGDEDGDELTAPELEPTLANAMKVAEAQQRQRQQQFWSKTNDLGFGAGSQRPDPYANFNDQRADTAIVGAPMANEFYQSSAVLNSADPEANGDEVEAGRATSATPSRRGTRGRGRTRGTPGQRGRGRPRGWKWAIEGTEHDAAHTGTRGAKRGRPRGSGEGKRGAPRGPRKEVDPGREFKLFQTEATTAFMEGDLEKAFEAARRAVQANPEVYAAHSLLSNILLRMGRKDDALAALMSGANTKRDAELWCHVAQRTLELAGDERTDYHRAQALFAYSHAVKYSPKDAGDNNYVARAGKRDMYIELGDWGEARNHSKGMLRLRPGDLENVRTYAELCAQTKEPVEYHRAKEAYEAAFALLKEEETIGDPDDQWSHVNIYLETIDRLGSSDRIAGFVDQVRIATDAVAMARKLARRILGRQEEDFWDQYVDDDREFDIDQERRGLVGEFQQGRASRDKERYGDGLPLEIRVKLGIFRVKRGMRHHQEGLNHLDHLLRLSDEVEQFYDLFLHVGETLRACRLWDSALKFYEAIKAGLEVTDETFFMGLAQCYVETGRHGEAEDIYRWLIRANREPVHARVQLAKMYEKIGWKEQALPLIKEVMKLGRKDVVIRANLLPRQHQRPAKQIARKVDVPPQQSAQQAILPNGGISATLYGLSGTDSRPAEGPRANGMSSLEPSGLPSPAPSRGHGHERVEDRLQRMKLQEQSIELHHRTVQEYWPGLEEDADKDALKAWMQSASVMVDAFRRTDVFYPFKRQARTRLSRFAGYGTGAKGYRNSVDSTDQTVNAMFDRLRDTGDQAEDDDDETNGTLQPAALDPSVPRNFHGITFTEWHRIFVDLTLLYAKAADQGRCYDVLKEGLFRANVFCYDPVLNNTSLAAGLCCALIFNDSELVSSVGRKYIQSGDARASMPYQLLAAGNRLCYGDTFSHVGPALRFIARMVKTMDHILLPEEVRNKVEYGVHAANFNNRLERLSQGNGRLDAGVLVLYGSMLTHTLGGASAALSCYLRALALQPDNFSVNLIVGVSYIHCAMKKHTENRQYGIQQGLAFLYRYHELRTASGKAGHLQEAEYNMARAWHMLGLTHLAVPAYEKVLALSGAVQADRDAEDDVEVEDFAKEAAFALQQMFALVGNEEAASAITEQWLVL</sequence>
<feature type="compositionally biased region" description="Acidic residues" evidence="1">
    <location>
        <begin position="1"/>
        <end position="13"/>
    </location>
</feature>
<dbReference type="PANTHER" id="PTHR23082:SF0">
    <property type="entry name" value="GENERAL TRANSCRIPTION FACTOR 3C POLYPEPTIDE 3"/>
    <property type="match status" value="1"/>
</dbReference>
<evidence type="ECO:0008006" key="4">
    <source>
        <dbReference type="Google" id="ProtNLM"/>
    </source>
</evidence>
<feature type="compositionally biased region" description="Basic and acidic residues" evidence="1">
    <location>
        <begin position="304"/>
        <end position="323"/>
    </location>
</feature>
<accession>A0AAV9J7Y9</accession>
<feature type="region of interest" description="Disordered" evidence="1">
    <location>
        <begin position="111"/>
        <end position="205"/>
    </location>
</feature>
<comment type="caution">
    <text evidence="2">The sequence shown here is derived from an EMBL/GenBank/DDBJ whole genome shotgun (WGS) entry which is preliminary data.</text>
</comment>
<evidence type="ECO:0000256" key="1">
    <source>
        <dbReference type="SAM" id="MobiDB-lite"/>
    </source>
</evidence>
<keyword evidence="3" id="KW-1185">Reference proteome</keyword>
<dbReference type="Pfam" id="PF14559">
    <property type="entry name" value="TPR_19"/>
    <property type="match status" value="1"/>
</dbReference>
<feature type="compositionally biased region" description="Acidic residues" evidence="1">
    <location>
        <begin position="20"/>
        <end position="31"/>
    </location>
</feature>
<name>A0AAV9J7Y9_9PEZI</name>
<feature type="region of interest" description="Disordered" evidence="1">
    <location>
        <begin position="766"/>
        <end position="839"/>
    </location>
</feature>